<evidence type="ECO:0000313" key="1">
    <source>
        <dbReference type="EMBL" id="MEJ8860151.1"/>
    </source>
</evidence>
<dbReference type="EMBL" id="JBBKZS010000081">
    <property type="protein sequence ID" value="MEJ8860151.1"/>
    <property type="molecule type" value="Genomic_DNA"/>
</dbReference>
<comment type="caution">
    <text evidence="1">The sequence shown here is derived from an EMBL/GenBank/DDBJ whole genome shotgun (WGS) entry which is preliminary data.</text>
</comment>
<dbReference type="RefSeq" id="WP_340340175.1">
    <property type="nucleotide sequence ID" value="NZ_JBBKZS010000081.1"/>
</dbReference>
<dbReference type="Proteomes" id="UP001367030">
    <property type="component" value="Unassembled WGS sequence"/>
</dbReference>
<keyword evidence="2" id="KW-1185">Reference proteome</keyword>
<proteinExistence type="predicted"/>
<sequence>MNVVAEEYPLLLQQSLAHDLTHARGHGINAGIDSKTRRNRSKLDGKTQAVSVCACIIGGRESPRIDHEPVAILDRAFFVER</sequence>
<reference evidence="1 2" key="1">
    <citation type="submission" date="2024-03" db="EMBL/GenBank/DDBJ databases">
        <title>Novel species of the genus Variovorax.</title>
        <authorList>
            <person name="Liu Q."/>
            <person name="Xin Y.-H."/>
        </authorList>
    </citation>
    <scope>NUCLEOTIDE SEQUENCE [LARGE SCALE GENOMIC DNA]</scope>
    <source>
        <strain evidence="1 2">KACC 18901</strain>
    </source>
</reference>
<organism evidence="1 2">
    <name type="scientific">Variovorax robiniae</name>
    <dbReference type="NCBI Taxonomy" id="1836199"/>
    <lineage>
        <taxon>Bacteria</taxon>
        <taxon>Pseudomonadati</taxon>
        <taxon>Pseudomonadota</taxon>
        <taxon>Betaproteobacteria</taxon>
        <taxon>Burkholderiales</taxon>
        <taxon>Comamonadaceae</taxon>
        <taxon>Variovorax</taxon>
    </lineage>
</organism>
<gene>
    <name evidence="1" type="ORF">WKW79_36905</name>
</gene>
<evidence type="ECO:0000313" key="2">
    <source>
        <dbReference type="Proteomes" id="UP001367030"/>
    </source>
</evidence>
<name>A0ABU8XKV2_9BURK</name>
<accession>A0ABU8XKV2</accession>
<protein>
    <submittedName>
        <fullName evidence="1">Uncharacterized protein</fullName>
    </submittedName>
</protein>